<accession>A0A0D2M418</accession>
<organism evidence="2 3">
    <name type="scientific">Hypholoma sublateritium (strain FD-334 SS-4)</name>
    <dbReference type="NCBI Taxonomy" id="945553"/>
    <lineage>
        <taxon>Eukaryota</taxon>
        <taxon>Fungi</taxon>
        <taxon>Dikarya</taxon>
        <taxon>Basidiomycota</taxon>
        <taxon>Agaricomycotina</taxon>
        <taxon>Agaricomycetes</taxon>
        <taxon>Agaricomycetidae</taxon>
        <taxon>Agaricales</taxon>
        <taxon>Agaricineae</taxon>
        <taxon>Strophariaceae</taxon>
        <taxon>Hypholoma</taxon>
    </lineage>
</organism>
<proteinExistence type="predicted"/>
<feature type="compositionally biased region" description="Low complexity" evidence="1">
    <location>
        <begin position="186"/>
        <end position="197"/>
    </location>
</feature>
<dbReference type="EMBL" id="KN817596">
    <property type="protein sequence ID" value="KJA17938.1"/>
    <property type="molecule type" value="Genomic_DNA"/>
</dbReference>
<protein>
    <submittedName>
        <fullName evidence="2">Uncharacterized protein</fullName>
    </submittedName>
</protein>
<evidence type="ECO:0000313" key="2">
    <source>
        <dbReference type="EMBL" id="KJA17938.1"/>
    </source>
</evidence>
<dbReference type="Proteomes" id="UP000054270">
    <property type="component" value="Unassembled WGS sequence"/>
</dbReference>
<reference evidence="3" key="1">
    <citation type="submission" date="2014-04" db="EMBL/GenBank/DDBJ databases">
        <title>Evolutionary Origins and Diversification of the Mycorrhizal Mutualists.</title>
        <authorList>
            <consortium name="DOE Joint Genome Institute"/>
            <consortium name="Mycorrhizal Genomics Consortium"/>
            <person name="Kohler A."/>
            <person name="Kuo A."/>
            <person name="Nagy L.G."/>
            <person name="Floudas D."/>
            <person name="Copeland A."/>
            <person name="Barry K.W."/>
            <person name="Cichocki N."/>
            <person name="Veneault-Fourrey C."/>
            <person name="LaButti K."/>
            <person name="Lindquist E.A."/>
            <person name="Lipzen A."/>
            <person name="Lundell T."/>
            <person name="Morin E."/>
            <person name="Murat C."/>
            <person name="Riley R."/>
            <person name="Ohm R."/>
            <person name="Sun H."/>
            <person name="Tunlid A."/>
            <person name="Henrissat B."/>
            <person name="Grigoriev I.V."/>
            <person name="Hibbett D.S."/>
            <person name="Martin F."/>
        </authorList>
    </citation>
    <scope>NUCLEOTIDE SEQUENCE [LARGE SCALE GENOMIC DNA]</scope>
    <source>
        <strain evidence="3">FD-334 SS-4</strain>
    </source>
</reference>
<dbReference type="AlphaFoldDB" id="A0A0D2M418"/>
<feature type="region of interest" description="Disordered" evidence="1">
    <location>
        <begin position="80"/>
        <end position="239"/>
    </location>
</feature>
<evidence type="ECO:0000313" key="3">
    <source>
        <dbReference type="Proteomes" id="UP000054270"/>
    </source>
</evidence>
<feature type="compositionally biased region" description="Low complexity" evidence="1">
    <location>
        <begin position="91"/>
        <end position="116"/>
    </location>
</feature>
<keyword evidence="3" id="KW-1185">Reference proteome</keyword>
<name>A0A0D2M418_HYPSF</name>
<sequence length="278" mass="30015">MSAPLILLSPSHNQLFRAPETQRATARSRRPYLHATYSSYGTPFTISAPHHTSNRHTMSTHLQLLTTACAPTAPFNGSAHTLPALPISPHASQSQPRARARPPARSAATIPRASRTLLPPAPLTRRADYTAGQIKRKRYIKRPPKPTPQAIPSARTASDHIHQRAMPRRTNGPTSHRTYEPHAPAHPHAASPHNASPTTATRPETARGEQPPGGMHPSLAGAYSLRTPGPGRSLRDSTPTRWDLRVGSLLATSAPVRGGRGGTCIDMWVGGSRCMVRV</sequence>
<gene>
    <name evidence="2" type="ORF">HYPSUDRAFT_205791</name>
</gene>
<feature type="compositionally biased region" description="Basic residues" evidence="1">
    <location>
        <begin position="134"/>
        <end position="144"/>
    </location>
</feature>
<evidence type="ECO:0000256" key="1">
    <source>
        <dbReference type="SAM" id="MobiDB-lite"/>
    </source>
</evidence>